<accession>A0A1X2HE00</accession>
<organism evidence="1 2">
    <name type="scientific">Syncephalastrum racemosum</name>
    <name type="common">Filamentous fungus</name>
    <dbReference type="NCBI Taxonomy" id="13706"/>
    <lineage>
        <taxon>Eukaryota</taxon>
        <taxon>Fungi</taxon>
        <taxon>Fungi incertae sedis</taxon>
        <taxon>Mucoromycota</taxon>
        <taxon>Mucoromycotina</taxon>
        <taxon>Mucoromycetes</taxon>
        <taxon>Mucorales</taxon>
        <taxon>Syncephalastraceae</taxon>
        <taxon>Syncephalastrum</taxon>
    </lineage>
</organism>
<dbReference type="EMBL" id="MCGN01000004">
    <property type="protein sequence ID" value="ORY97159.1"/>
    <property type="molecule type" value="Genomic_DNA"/>
</dbReference>
<dbReference type="STRING" id="13706.A0A1X2HE00"/>
<gene>
    <name evidence="1" type="ORF">BCR43DRAFT_438670</name>
</gene>
<dbReference type="InParanoid" id="A0A1X2HE00"/>
<protein>
    <recommendedName>
        <fullName evidence="3">Helitron helicase-like domain-containing protein</fullName>
    </recommendedName>
</protein>
<dbReference type="OrthoDB" id="2289666at2759"/>
<comment type="caution">
    <text evidence="1">The sequence shown here is derived from an EMBL/GenBank/DDBJ whole genome shotgun (WGS) entry which is preliminary data.</text>
</comment>
<proteinExistence type="predicted"/>
<evidence type="ECO:0008006" key="3">
    <source>
        <dbReference type="Google" id="ProtNLM"/>
    </source>
</evidence>
<evidence type="ECO:0000313" key="1">
    <source>
        <dbReference type="EMBL" id="ORY97159.1"/>
    </source>
</evidence>
<dbReference type="AlphaFoldDB" id="A0A1X2HE00"/>
<dbReference type="Proteomes" id="UP000242180">
    <property type="component" value="Unassembled WGS sequence"/>
</dbReference>
<reference evidence="1 2" key="1">
    <citation type="submission" date="2016-07" db="EMBL/GenBank/DDBJ databases">
        <title>Pervasive Adenine N6-methylation of Active Genes in Fungi.</title>
        <authorList>
            <consortium name="DOE Joint Genome Institute"/>
            <person name="Mondo S.J."/>
            <person name="Dannebaum R.O."/>
            <person name="Kuo R.C."/>
            <person name="Labutti K."/>
            <person name="Haridas S."/>
            <person name="Kuo A."/>
            <person name="Salamov A."/>
            <person name="Ahrendt S.R."/>
            <person name="Lipzen A."/>
            <person name="Sullivan W."/>
            <person name="Andreopoulos W.B."/>
            <person name="Clum A."/>
            <person name="Lindquist E."/>
            <person name="Daum C."/>
            <person name="Ramamoorthy G.K."/>
            <person name="Gryganskyi A."/>
            <person name="Culley D."/>
            <person name="Magnuson J.K."/>
            <person name="James T.Y."/>
            <person name="O'Malley M.A."/>
            <person name="Stajich J.E."/>
            <person name="Spatafora J.W."/>
            <person name="Visel A."/>
            <person name="Grigoriev I.V."/>
        </authorList>
    </citation>
    <scope>NUCLEOTIDE SEQUENCE [LARGE SCALE GENOMIC DNA]</scope>
    <source>
        <strain evidence="1 2">NRRL 2496</strain>
    </source>
</reference>
<evidence type="ECO:0000313" key="2">
    <source>
        <dbReference type="Proteomes" id="UP000242180"/>
    </source>
</evidence>
<sequence length="224" mass="25999">MEIQERGSPHIHIVLWTEESIDYLASIPHFIVAQKPHSSDPIFHLVTQLQTHRCSPYCLTDADPRCRFGFPFEPTPETYKQDNRFFYKRNVGDENIAPYNPFLLALCRTHMNIQLNEGRSALYYLCKYMTKQDSTRTITLHPTNPDTPQHHFKTRIVGAVEACFDILSLHKHKSSTGVVYLNTNLPINERRLLRHDYLTLPSSSTNIYTKTQLGKIYPNPAAYY</sequence>
<keyword evidence="2" id="KW-1185">Reference proteome</keyword>
<dbReference type="OMA" id="ALCRTHM"/>
<name>A0A1X2HE00_SYNRA</name>